<keyword evidence="3" id="KW-0862">Zinc</keyword>
<dbReference type="PROSITE" id="PS51891">
    <property type="entry name" value="CENP_V_GFA"/>
    <property type="match status" value="1"/>
</dbReference>
<evidence type="ECO:0000259" key="4">
    <source>
        <dbReference type="PROSITE" id="PS51891"/>
    </source>
</evidence>
<evidence type="ECO:0000256" key="2">
    <source>
        <dbReference type="ARBA" id="ARBA00022723"/>
    </source>
</evidence>
<evidence type="ECO:0000313" key="6">
    <source>
        <dbReference type="Proteomes" id="UP000275281"/>
    </source>
</evidence>
<protein>
    <submittedName>
        <fullName evidence="5">GFA family protein</fullName>
    </submittedName>
</protein>
<proteinExistence type="inferred from homology"/>
<gene>
    <name evidence="5" type="ORF">DRW07_09840</name>
</gene>
<evidence type="ECO:0000256" key="3">
    <source>
        <dbReference type="ARBA" id="ARBA00022833"/>
    </source>
</evidence>
<dbReference type="PANTHER" id="PTHR28620:SF1">
    <property type="entry name" value="CENP-V_GFA DOMAIN-CONTAINING PROTEIN"/>
    <property type="match status" value="1"/>
</dbReference>
<dbReference type="PANTHER" id="PTHR28620">
    <property type="entry name" value="CENTROMERE PROTEIN V"/>
    <property type="match status" value="1"/>
</dbReference>
<dbReference type="AlphaFoldDB" id="A0A3N5Y1J2"/>
<dbReference type="SUPFAM" id="SSF51316">
    <property type="entry name" value="Mss4-like"/>
    <property type="match status" value="1"/>
</dbReference>
<dbReference type="OrthoDB" id="9805575at2"/>
<evidence type="ECO:0000256" key="1">
    <source>
        <dbReference type="ARBA" id="ARBA00005495"/>
    </source>
</evidence>
<organism evidence="5 6">
    <name type="scientific">Alteromonas sediminis</name>
    <dbReference type="NCBI Taxonomy" id="2259342"/>
    <lineage>
        <taxon>Bacteria</taxon>
        <taxon>Pseudomonadati</taxon>
        <taxon>Pseudomonadota</taxon>
        <taxon>Gammaproteobacteria</taxon>
        <taxon>Alteromonadales</taxon>
        <taxon>Alteromonadaceae</taxon>
        <taxon>Alteromonas/Salinimonas group</taxon>
        <taxon>Alteromonas</taxon>
    </lineage>
</organism>
<name>A0A3N5Y1J2_9ALTE</name>
<comment type="similarity">
    <text evidence="1">Belongs to the Gfa family.</text>
</comment>
<dbReference type="Pfam" id="PF04828">
    <property type="entry name" value="GFA"/>
    <property type="match status" value="1"/>
</dbReference>
<dbReference type="InterPro" id="IPR006913">
    <property type="entry name" value="CENP-V/GFA"/>
</dbReference>
<dbReference type="GO" id="GO:0016846">
    <property type="term" value="F:carbon-sulfur lyase activity"/>
    <property type="evidence" value="ECO:0007669"/>
    <property type="project" value="InterPro"/>
</dbReference>
<keyword evidence="6" id="KW-1185">Reference proteome</keyword>
<comment type="caution">
    <text evidence="5">The sequence shown here is derived from an EMBL/GenBank/DDBJ whole genome shotgun (WGS) entry which is preliminary data.</text>
</comment>
<dbReference type="Gene3D" id="2.170.150.70">
    <property type="match status" value="1"/>
</dbReference>
<dbReference type="EMBL" id="RPOK01000003">
    <property type="protein sequence ID" value="RPJ66386.1"/>
    <property type="molecule type" value="Genomic_DNA"/>
</dbReference>
<evidence type="ECO:0000313" key="5">
    <source>
        <dbReference type="EMBL" id="RPJ66386.1"/>
    </source>
</evidence>
<keyword evidence="2" id="KW-0479">Metal-binding</keyword>
<dbReference type="GO" id="GO:0046872">
    <property type="term" value="F:metal ion binding"/>
    <property type="evidence" value="ECO:0007669"/>
    <property type="project" value="UniProtKB-KW"/>
</dbReference>
<dbReference type="InterPro" id="IPR052355">
    <property type="entry name" value="CENP-V-like"/>
</dbReference>
<accession>A0A3N5Y1J2</accession>
<dbReference type="Proteomes" id="UP000275281">
    <property type="component" value="Unassembled WGS sequence"/>
</dbReference>
<feature type="domain" description="CENP-V/GFA" evidence="4">
    <location>
        <begin position="4"/>
        <end position="115"/>
    </location>
</feature>
<sequence length="126" mass="14178">MQSYQGGCHCGAVRFTVECESHIDVEQCNCSVCKKAGFLHLIVPQRRFRLVQGEQNLTEYTFNTGIAKHRFCTTCGIKSFYVPRSNPTGVSVNARCLDTPGPELNIVEFDGQNWERNAHKLAHKSD</sequence>
<dbReference type="InterPro" id="IPR011057">
    <property type="entry name" value="Mss4-like_sf"/>
</dbReference>
<reference evidence="5 6" key="1">
    <citation type="submission" date="2018-11" db="EMBL/GenBank/DDBJ databases">
        <authorList>
            <person name="Ye M.-Q."/>
            <person name="Du Z.-J."/>
        </authorList>
    </citation>
    <scope>NUCLEOTIDE SEQUENCE [LARGE SCALE GENOMIC DNA]</scope>
    <source>
        <strain evidence="5 6">U0105</strain>
    </source>
</reference>